<evidence type="ECO:0000313" key="2">
    <source>
        <dbReference type="Proteomes" id="UP000634136"/>
    </source>
</evidence>
<dbReference type="AlphaFoldDB" id="A0A834T4J6"/>
<sequence>MTGEEGADVGAGKNEVHGCNSVCKPSLLSSLRPVMLIASNGNNHMLPSMRDSGLLLAS</sequence>
<evidence type="ECO:0000313" key="1">
    <source>
        <dbReference type="EMBL" id="KAF7814650.1"/>
    </source>
</evidence>
<protein>
    <submittedName>
        <fullName evidence="1">Uncharacterized protein</fullName>
    </submittedName>
</protein>
<proteinExistence type="predicted"/>
<organism evidence="1 2">
    <name type="scientific">Senna tora</name>
    <dbReference type="NCBI Taxonomy" id="362788"/>
    <lineage>
        <taxon>Eukaryota</taxon>
        <taxon>Viridiplantae</taxon>
        <taxon>Streptophyta</taxon>
        <taxon>Embryophyta</taxon>
        <taxon>Tracheophyta</taxon>
        <taxon>Spermatophyta</taxon>
        <taxon>Magnoliopsida</taxon>
        <taxon>eudicotyledons</taxon>
        <taxon>Gunneridae</taxon>
        <taxon>Pentapetalae</taxon>
        <taxon>rosids</taxon>
        <taxon>fabids</taxon>
        <taxon>Fabales</taxon>
        <taxon>Fabaceae</taxon>
        <taxon>Caesalpinioideae</taxon>
        <taxon>Cassia clade</taxon>
        <taxon>Senna</taxon>
    </lineage>
</organism>
<dbReference type="EMBL" id="JAAIUW010000009">
    <property type="protein sequence ID" value="KAF7814650.1"/>
    <property type="molecule type" value="Genomic_DNA"/>
</dbReference>
<gene>
    <name evidence="1" type="ORF">G2W53_028619</name>
</gene>
<reference evidence="1" key="1">
    <citation type="submission" date="2020-09" db="EMBL/GenBank/DDBJ databases">
        <title>Genome-Enabled Discovery of Anthraquinone Biosynthesis in Senna tora.</title>
        <authorList>
            <person name="Kang S.-H."/>
            <person name="Pandey R.P."/>
            <person name="Lee C.-M."/>
            <person name="Sim J.-S."/>
            <person name="Jeong J.-T."/>
            <person name="Choi B.-S."/>
            <person name="Jung M."/>
            <person name="Ginzburg D."/>
            <person name="Zhao K."/>
            <person name="Won S.Y."/>
            <person name="Oh T.-J."/>
            <person name="Yu Y."/>
            <person name="Kim N.-H."/>
            <person name="Lee O.R."/>
            <person name="Lee T.-H."/>
            <person name="Bashyal P."/>
            <person name="Kim T.-S."/>
            <person name="Lee W.-H."/>
            <person name="Kawkins C."/>
            <person name="Kim C.-K."/>
            <person name="Kim J.S."/>
            <person name="Ahn B.O."/>
            <person name="Rhee S.Y."/>
            <person name="Sohng J.K."/>
        </authorList>
    </citation>
    <scope>NUCLEOTIDE SEQUENCE</scope>
    <source>
        <tissue evidence="1">Leaf</tissue>
    </source>
</reference>
<keyword evidence="2" id="KW-1185">Reference proteome</keyword>
<comment type="caution">
    <text evidence="1">The sequence shown here is derived from an EMBL/GenBank/DDBJ whole genome shotgun (WGS) entry which is preliminary data.</text>
</comment>
<name>A0A834T4J6_9FABA</name>
<dbReference type="Proteomes" id="UP000634136">
    <property type="component" value="Unassembled WGS sequence"/>
</dbReference>
<accession>A0A834T4J6</accession>